<organism evidence="1 2">
    <name type="scientific">Entomophthora muscae</name>
    <dbReference type="NCBI Taxonomy" id="34485"/>
    <lineage>
        <taxon>Eukaryota</taxon>
        <taxon>Fungi</taxon>
        <taxon>Fungi incertae sedis</taxon>
        <taxon>Zoopagomycota</taxon>
        <taxon>Entomophthoromycotina</taxon>
        <taxon>Entomophthoromycetes</taxon>
        <taxon>Entomophthorales</taxon>
        <taxon>Entomophthoraceae</taxon>
        <taxon>Entomophthora</taxon>
    </lineage>
</organism>
<dbReference type="EMBL" id="QTSX02005139">
    <property type="protein sequence ID" value="KAJ9060751.1"/>
    <property type="molecule type" value="Genomic_DNA"/>
</dbReference>
<keyword evidence="2" id="KW-1185">Reference proteome</keyword>
<proteinExistence type="predicted"/>
<protein>
    <submittedName>
        <fullName evidence="1">Uncharacterized protein</fullName>
    </submittedName>
</protein>
<accession>A0ACC2SEG6</accession>
<evidence type="ECO:0000313" key="1">
    <source>
        <dbReference type="EMBL" id="KAJ9060751.1"/>
    </source>
</evidence>
<comment type="caution">
    <text evidence="1">The sequence shown here is derived from an EMBL/GenBank/DDBJ whole genome shotgun (WGS) entry which is preliminary data.</text>
</comment>
<name>A0ACC2SEG6_9FUNG</name>
<evidence type="ECO:0000313" key="2">
    <source>
        <dbReference type="Proteomes" id="UP001165960"/>
    </source>
</evidence>
<dbReference type="Proteomes" id="UP001165960">
    <property type="component" value="Unassembled WGS sequence"/>
</dbReference>
<reference evidence="1" key="1">
    <citation type="submission" date="2022-04" db="EMBL/GenBank/DDBJ databases">
        <title>Genome of the entomopathogenic fungus Entomophthora muscae.</title>
        <authorList>
            <person name="Elya C."/>
            <person name="Lovett B.R."/>
            <person name="Lee E."/>
            <person name="Macias A.M."/>
            <person name="Hajek A.E."/>
            <person name="De Bivort B.L."/>
            <person name="Kasson M.T."/>
            <person name="De Fine Licht H.H."/>
            <person name="Stajich J.E."/>
        </authorList>
    </citation>
    <scope>NUCLEOTIDE SEQUENCE</scope>
    <source>
        <strain evidence="1">Berkeley</strain>
    </source>
</reference>
<sequence length="82" mass="9393">MKIIEDSSSLAPNKEATAIVQWDMEEIFKHKESYIDVWILIGAAERQDPLLHNQIPLQALPTINLMVGQSLVNMAWKEYLVD</sequence>
<gene>
    <name evidence="1" type="ORF">DSO57_1027556</name>
</gene>